<dbReference type="AlphaFoldDB" id="S6A4J9"/>
<evidence type="ECO:0000313" key="2">
    <source>
        <dbReference type="Proteomes" id="UP000015502"/>
    </source>
</evidence>
<gene>
    <name evidence="1" type="ORF">OCC_13975</name>
</gene>
<dbReference type="PaxDb" id="523849-OCC_13975"/>
<dbReference type="EMBL" id="CP006670">
    <property type="protein sequence ID" value="AGT34277.1"/>
    <property type="molecule type" value="Genomic_DNA"/>
</dbReference>
<reference evidence="1 2" key="1">
    <citation type="journal article" date="2012" name="J. Bacteriol.">
        <title>Genome sequence of the model hyperthermophilic archaeon Thermococcus litoralis NS-C.</title>
        <authorList>
            <person name="Gardner A.F."/>
            <person name="Kumar S."/>
            <person name="Perler F.B."/>
        </authorList>
    </citation>
    <scope>NUCLEOTIDE SEQUENCE [LARGE SCALE GENOMIC DNA]</scope>
    <source>
        <strain evidence="2">ATCC 51850 / DSM 5473 / JCM 8560 / NS-C</strain>
    </source>
</reference>
<dbReference type="KEGG" id="tlt:OCC_13975"/>
<dbReference type="STRING" id="523849.OCC_13975"/>
<keyword evidence="2" id="KW-1185">Reference proteome</keyword>
<dbReference type="Proteomes" id="UP000015502">
    <property type="component" value="Chromosome"/>
</dbReference>
<evidence type="ECO:0000313" key="1">
    <source>
        <dbReference type="EMBL" id="AGT34277.1"/>
    </source>
</evidence>
<organism evidence="1 2">
    <name type="scientific">Thermococcus litoralis (strain ATCC 51850 / DSM 5473 / JCM 8560 / NS-C)</name>
    <dbReference type="NCBI Taxonomy" id="523849"/>
    <lineage>
        <taxon>Archaea</taxon>
        <taxon>Methanobacteriati</taxon>
        <taxon>Methanobacteriota</taxon>
        <taxon>Thermococci</taxon>
        <taxon>Thermococcales</taxon>
        <taxon>Thermococcaceae</taxon>
        <taxon>Thermococcus</taxon>
    </lineage>
</organism>
<name>S6A4J9_THELN</name>
<sequence>MKMQGLKIETILKPLYREFMNLEEICQETLENLPI</sequence>
<dbReference type="HOGENOM" id="CLU_3362632_0_0_2"/>
<accession>S6A4J9</accession>
<protein>
    <submittedName>
        <fullName evidence="1">Uncharacterized protein</fullName>
    </submittedName>
</protein>
<proteinExistence type="predicted"/>